<feature type="transmembrane region" description="Helical" evidence="2">
    <location>
        <begin position="340"/>
        <end position="363"/>
    </location>
</feature>
<feature type="chain" id="PRO_5003003131" evidence="3">
    <location>
        <begin position="25"/>
        <end position="492"/>
    </location>
</feature>
<feature type="transmembrane region" description="Helical" evidence="2">
    <location>
        <begin position="416"/>
        <end position="438"/>
    </location>
</feature>
<dbReference type="HOGENOM" id="CLU_554552_0_0_1"/>
<dbReference type="EMBL" id="DS985227">
    <property type="protein sequence ID" value="EEY22892.1"/>
    <property type="molecule type" value="Genomic_DNA"/>
</dbReference>
<keyword evidence="2" id="KW-0812">Transmembrane</keyword>
<reference evidence="5" key="1">
    <citation type="journal article" date="2011" name="PLoS Pathog.">
        <title>Comparative genomics yields insights into niche adaptation of plant vascular wilt pathogens.</title>
        <authorList>
            <person name="Klosterman S.J."/>
            <person name="Subbarao K.V."/>
            <person name="Kang S."/>
            <person name="Veronese P."/>
            <person name="Gold S.E."/>
            <person name="Thomma B.P.H.J."/>
            <person name="Chen Z."/>
            <person name="Henrissat B."/>
            <person name="Lee Y.-H."/>
            <person name="Park J."/>
            <person name="Garcia-Pedrajas M.D."/>
            <person name="Barbara D.J."/>
            <person name="Anchieta A."/>
            <person name="de Jonge R."/>
            <person name="Santhanam P."/>
            <person name="Maruthachalam K."/>
            <person name="Atallah Z."/>
            <person name="Amyotte S.G."/>
            <person name="Paz Z."/>
            <person name="Inderbitzin P."/>
            <person name="Hayes R.J."/>
            <person name="Heiman D.I."/>
            <person name="Young S."/>
            <person name="Zeng Q."/>
            <person name="Engels R."/>
            <person name="Galagan J."/>
            <person name="Cuomo C.A."/>
            <person name="Dobinson K.F."/>
            <person name="Ma L.-J."/>
        </authorList>
    </citation>
    <scope>NUCLEOTIDE SEQUENCE [LARGE SCALE GENOMIC DNA]</scope>
    <source>
        <strain evidence="5">VaMs.102 / ATCC MYA-4576 / FGSC 10136</strain>
    </source>
</reference>
<keyword evidence="2" id="KW-1133">Transmembrane helix</keyword>
<evidence type="ECO:0000256" key="2">
    <source>
        <dbReference type="SAM" id="Phobius"/>
    </source>
</evidence>
<gene>
    <name evidence="4" type="ORF">VDBG_09002</name>
</gene>
<organism evidence="5">
    <name type="scientific">Verticillium alfalfae (strain VaMs.102 / ATCC MYA-4576 / FGSC 10136)</name>
    <name type="common">Verticillium wilt of alfalfa</name>
    <name type="synonym">Verticillium albo-atrum</name>
    <dbReference type="NCBI Taxonomy" id="526221"/>
    <lineage>
        <taxon>Eukaryota</taxon>
        <taxon>Fungi</taxon>
        <taxon>Dikarya</taxon>
        <taxon>Ascomycota</taxon>
        <taxon>Pezizomycotina</taxon>
        <taxon>Sordariomycetes</taxon>
        <taxon>Hypocreomycetidae</taxon>
        <taxon>Glomerellales</taxon>
        <taxon>Plectosphaerellaceae</taxon>
        <taxon>Verticillium</taxon>
    </lineage>
</organism>
<evidence type="ECO:0000313" key="5">
    <source>
        <dbReference type="Proteomes" id="UP000008698"/>
    </source>
</evidence>
<proteinExistence type="predicted"/>
<dbReference type="Proteomes" id="UP000008698">
    <property type="component" value="Unassembled WGS sequence"/>
</dbReference>
<dbReference type="GeneID" id="9528214"/>
<protein>
    <submittedName>
        <fullName evidence="4">Predicted protein</fullName>
    </submittedName>
</protein>
<name>C9SVS7_VERA1</name>
<dbReference type="PROSITE" id="PS51257">
    <property type="entry name" value="PROKAR_LIPOPROTEIN"/>
    <property type="match status" value="1"/>
</dbReference>
<feature type="transmembrane region" description="Helical" evidence="2">
    <location>
        <begin position="384"/>
        <end position="404"/>
    </location>
</feature>
<feature type="region of interest" description="Disordered" evidence="1">
    <location>
        <begin position="224"/>
        <end position="324"/>
    </location>
</feature>
<sequence length="492" mass="52002">MKFLLLFPLVHAGVLACTTAPASACQVLSSPSRPVGRWCLPSTLVRSRGALPGVMRLAASDAVGVAVGAMLLARRAWSWCGWHGLLLLLTAASSVEDALDRRCGATLQFDNPDFLPVSYAFEAIPCSGRRVASFVAMRGITANVLSRHDRRRPRRPPPATGECRPDWVRVGVGGDTEYAGDNRAVVDDVCLDGADAGDADDDRLSRRVEQRTLVRAACQAQAATWFKQRPGSKQGKGPGEPRDEHGRIGGRAPPPNGGRCFSGVGDPWPSATIPPQGLQASPTSEPHVLRPEPGQGGAHRPPPAGAPLDGQTTPGAQASVPPAASSSSSSLFQVSMASKVVPSTGLTVVATVVSTLVSTMTVVQTVTASCSARTVLRSYLPPDCITVFGFLVLSCPSSALLPTFRPPAHLSPSPAHFLALLALLLFPLLAFPSTWLICRRSGRPTARETLAVSVRLASNFFVLRDLRDAETILRGAEPRSSSHPGHMPIVTR</sequence>
<feature type="signal peptide" evidence="3">
    <location>
        <begin position="1"/>
        <end position="24"/>
    </location>
</feature>
<dbReference type="RefSeq" id="XP_003000507.1">
    <property type="nucleotide sequence ID" value="XM_003000461.1"/>
</dbReference>
<keyword evidence="5" id="KW-1185">Reference proteome</keyword>
<evidence type="ECO:0000313" key="4">
    <source>
        <dbReference type="EMBL" id="EEY22892.1"/>
    </source>
</evidence>
<evidence type="ECO:0000256" key="3">
    <source>
        <dbReference type="SAM" id="SignalP"/>
    </source>
</evidence>
<dbReference type="AlphaFoldDB" id="C9SVS7"/>
<dbReference type="KEGG" id="val:VDBG_09002"/>
<accession>C9SVS7</accession>
<dbReference type="STRING" id="526221.C9SVS7"/>
<dbReference type="OrthoDB" id="4791388at2759"/>
<keyword evidence="3" id="KW-0732">Signal</keyword>
<evidence type="ECO:0000256" key="1">
    <source>
        <dbReference type="SAM" id="MobiDB-lite"/>
    </source>
</evidence>
<keyword evidence="2" id="KW-0472">Membrane</keyword>